<evidence type="ECO:0000313" key="2">
    <source>
        <dbReference type="Proteomes" id="UP000824232"/>
    </source>
</evidence>
<dbReference type="Proteomes" id="UP000824232">
    <property type="component" value="Unassembled WGS sequence"/>
</dbReference>
<proteinExistence type="predicted"/>
<accession>A0A9D1DUX0</accession>
<protein>
    <submittedName>
        <fullName evidence="1">Uncharacterized protein</fullName>
    </submittedName>
</protein>
<gene>
    <name evidence="1" type="ORF">IAB38_04675</name>
</gene>
<reference evidence="1" key="2">
    <citation type="journal article" date="2021" name="PeerJ">
        <title>Extensive microbial diversity within the chicken gut microbiome revealed by metagenomics and culture.</title>
        <authorList>
            <person name="Gilroy R."/>
            <person name="Ravi A."/>
            <person name="Getino M."/>
            <person name="Pursley I."/>
            <person name="Horton D.L."/>
            <person name="Alikhan N.F."/>
            <person name="Baker D."/>
            <person name="Gharbi K."/>
            <person name="Hall N."/>
            <person name="Watson M."/>
            <person name="Adriaenssens E.M."/>
            <person name="Foster-Nyarko E."/>
            <person name="Jarju S."/>
            <person name="Secka A."/>
            <person name="Antonio M."/>
            <person name="Oren A."/>
            <person name="Chaudhuri R.R."/>
            <person name="La Ragione R."/>
            <person name="Hildebrand F."/>
            <person name="Pallen M.J."/>
        </authorList>
    </citation>
    <scope>NUCLEOTIDE SEQUENCE</scope>
    <source>
        <strain evidence="1">CHK184-20233</strain>
    </source>
</reference>
<dbReference type="AlphaFoldDB" id="A0A9D1DUX0"/>
<reference evidence="1" key="1">
    <citation type="submission" date="2020-10" db="EMBL/GenBank/DDBJ databases">
        <authorList>
            <person name="Gilroy R."/>
        </authorList>
    </citation>
    <scope>NUCLEOTIDE SEQUENCE</scope>
    <source>
        <strain evidence="1">CHK184-20233</strain>
    </source>
</reference>
<comment type="caution">
    <text evidence="1">The sequence shown here is derived from an EMBL/GenBank/DDBJ whole genome shotgun (WGS) entry which is preliminary data.</text>
</comment>
<sequence>MKNDISVDIAKKELQKAIINELCKKGVIDFCQCNSIVKKLDEDIMKFENKLEKKEDNGNMVVKIPL</sequence>
<name>A0A9D1DUX0_9FIRM</name>
<evidence type="ECO:0000313" key="1">
    <source>
        <dbReference type="EMBL" id="HIR59326.1"/>
    </source>
</evidence>
<organism evidence="1 2">
    <name type="scientific">Candidatus Onthousia excrementipullorum</name>
    <dbReference type="NCBI Taxonomy" id="2840884"/>
    <lineage>
        <taxon>Bacteria</taxon>
        <taxon>Bacillati</taxon>
        <taxon>Bacillota</taxon>
        <taxon>Bacilli</taxon>
        <taxon>Candidatus Onthousia</taxon>
    </lineage>
</organism>
<dbReference type="EMBL" id="DVHC01000050">
    <property type="protein sequence ID" value="HIR59326.1"/>
    <property type="molecule type" value="Genomic_DNA"/>
</dbReference>